<organism evidence="1 2">
    <name type="scientific">Tetrahymena thermophila (strain SB210)</name>
    <dbReference type="NCBI Taxonomy" id="312017"/>
    <lineage>
        <taxon>Eukaryota</taxon>
        <taxon>Sar</taxon>
        <taxon>Alveolata</taxon>
        <taxon>Ciliophora</taxon>
        <taxon>Intramacronucleata</taxon>
        <taxon>Oligohymenophorea</taxon>
        <taxon>Hymenostomatida</taxon>
        <taxon>Tetrahymenina</taxon>
        <taxon>Tetrahymenidae</taxon>
        <taxon>Tetrahymena</taxon>
    </lineage>
</organism>
<keyword evidence="2" id="KW-1185">Reference proteome</keyword>
<evidence type="ECO:0000313" key="1">
    <source>
        <dbReference type="EMBL" id="EWS74850.1"/>
    </source>
</evidence>
<dbReference type="GeneID" id="24436890"/>
<reference evidence="2" key="1">
    <citation type="journal article" date="2006" name="PLoS Biol.">
        <title>Macronuclear genome sequence of the ciliate Tetrahymena thermophila, a model eukaryote.</title>
        <authorList>
            <person name="Eisen J.A."/>
            <person name="Coyne R.S."/>
            <person name="Wu M."/>
            <person name="Wu D."/>
            <person name="Thiagarajan M."/>
            <person name="Wortman J.R."/>
            <person name="Badger J.H."/>
            <person name="Ren Q."/>
            <person name="Amedeo P."/>
            <person name="Jones K.M."/>
            <person name="Tallon L.J."/>
            <person name="Delcher A.L."/>
            <person name="Salzberg S.L."/>
            <person name="Silva J.C."/>
            <person name="Haas B.J."/>
            <person name="Majoros W.H."/>
            <person name="Farzad M."/>
            <person name="Carlton J.M."/>
            <person name="Smith R.K. Jr."/>
            <person name="Garg J."/>
            <person name="Pearlman R.E."/>
            <person name="Karrer K.M."/>
            <person name="Sun L."/>
            <person name="Manning G."/>
            <person name="Elde N.C."/>
            <person name="Turkewitz A.P."/>
            <person name="Asai D.J."/>
            <person name="Wilkes D.E."/>
            <person name="Wang Y."/>
            <person name="Cai H."/>
            <person name="Collins K."/>
            <person name="Stewart B.A."/>
            <person name="Lee S.R."/>
            <person name="Wilamowska K."/>
            <person name="Weinberg Z."/>
            <person name="Ruzzo W.L."/>
            <person name="Wloga D."/>
            <person name="Gaertig J."/>
            <person name="Frankel J."/>
            <person name="Tsao C.-C."/>
            <person name="Gorovsky M.A."/>
            <person name="Keeling P.J."/>
            <person name="Waller R.F."/>
            <person name="Patron N.J."/>
            <person name="Cherry J.M."/>
            <person name="Stover N.A."/>
            <person name="Krieger C.J."/>
            <person name="del Toro C."/>
            <person name="Ryder H.F."/>
            <person name="Williamson S.C."/>
            <person name="Barbeau R.A."/>
            <person name="Hamilton E.P."/>
            <person name="Orias E."/>
        </authorList>
    </citation>
    <scope>NUCLEOTIDE SEQUENCE [LARGE SCALE GENOMIC DNA]</scope>
    <source>
        <strain evidence="2">SB210</strain>
    </source>
</reference>
<dbReference type="KEGG" id="tet:TTHERM_000030419"/>
<sequence length="164" mass="20200">MFSSIFMQLEQNLLHYKQNFNLLFFHLDFRKKQDQKLFLTSYWFYLKSIKSHFLFYLFQILQKCLLKNNQIKTKYYFEKKIESVIIQLLMQILLQKIIITRSNKCMSYIIFDLLILSKFLNFQTCQLACVNESINKYLSIKIHIKQQQKHESHFFKFILHKQFV</sequence>
<name>W7X652_TETTS</name>
<dbReference type="RefSeq" id="XP_012652563.1">
    <property type="nucleotide sequence ID" value="XM_012797109.1"/>
</dbReference>
<accession>W7X652</accession>
<gene>
    <name evidence="1" type="ORF">TTHERM_000030419</name>
</gene>
<dbReference type="InParanoid" id="W7X652"/>
<protein>
    <submittedName>
        <fullName evidence="1">Uncharacterized protein</fullName>
    </submittedName>
</protein>
<proteinExistence type="predicted"/>
<dbReference type="EMBL" id="GG662720">
    <property type="protein sequence ID" value="EWS74850.1"/>
    <property type="molecule type" value="Genomic_DNA"/>
</dbReference>
<dbReference type="AlphaFoldDB" id="W7X652"/>
<evidence type="ECO:0000313" key="2">
    <source>
        <dbReference type="Proteomes" id="UP000009168"/>
    </source>
</evidence>
<dbReference type="Proteomes" id="UP000009168">
    <property type="component" value="Unassembled WGS sequence"/>
</dbReference>